<accession>A0ABW7LPB8</accession>
<dbReference type="SUPFAM" id="SSF56300">
    <property type="entry name" value="Metallo-dependent phosphatases"/>
    <property type="match status" value="1"/>
</dbReference>
<sequence length="264" mass="29302">MTAIPEPGRRTAGNARVLIVADLHLDQWKHDGLDPLEQLDATEWQSLDGVIVAGDLSNAAMRKWPRFLDRLAKCAPPGTVHVMPGNHDYYDLDPEADPALAELCRQHGVGFAQMAELRIAGELFLCATLWSDFVLPADPKGMDDFRRIRSPAGGPLQIGDLQAVHRRHLAWLDDRLTACEGRATVVTHHLPHPSLLPPDYRHPGGFASDLGWLMRKHRPREWLFGHAHGAPDAIIEEVPCRNVALGPPSFRGPDASARLRELIR</sequence>
<evidence type="ECO:0000259" key="1">
    <source>
        <dbReference type="Pfam" id="PF00149"/>
    </source>
</evidence>
<dbReference type="Proteomes" id="UP001609376">
    <property type="component" value="Unassembled WGS sequence"/>
</dbReference>
<name>A0ABW7LPB8_9RHOB</name>
<protein>
    <submittedName>
        <fullName evidence="2">Metallophosphoesterase</fullName>
    </submittedName>
</protein>
<dbReference type="RefSeq" id="WP_395135117.1">
    <property type="nucleotide sequence ID" value="NZ_JBIMPR010000014.1"/>
</dbReference>
<dbReference type="PANTHER" id="PTHR37844">
    <property type="entry name" value="SER/THR PROTEIN PHOSPHATASE SUPERFAMILY (AFU_ORTHOLOGUE AFUA_1G14840)"/>
    <property type="match status" value="1"/>
</dbReference>
<gene>
    <name evidence="2" type="ORF">ACHFJ0_17400</name>
</gene>
<evidence type="ECO:0000313" key="2">
    <source>
        <dbReference type="EMBL" id="MFH5776026.1"/>
    </source>
</evidence>
<dbReference type="InterPro" id="IPR004843">
    <property type="entry name" value="Calcineurin-like_PHP"/>
</dbReference>
<dbReference type="EMBL" id="JBIMPR010000014">
    <property type="protein sequence ID" value="MFH5776026.1"/>
    <property type="molecule type" value="Genomic_DNA"/>
</dbReference>
<dbReference type="Pfam" id="PF00149">
    <property type="entry name" value="Metallophos"/>
    <property type="match status" value="1"/>
</dbReference>
<dbReference type="InterPro" id="IPR029052">
    <property type="entry name" value="Metallo-depent_PP-like"/>
</dbReference>
<keyword evidence="3" id="KW-1185">Reference proteome</keyword>
<feature type="domain" description="Calcineurin-like phosphoesterase" evidence="1">
    <location>
        <begin position="16"/>
        <end position="229"/>
    </location>
</feature>
<reference evidence="2 3" key="1">
    <citation type="submission" date="2024-10" db="EMBL/GenBank/DDBJ databases">
        <title>Paracoccus drimophilus sp. nov., a novel bacterium from corn roots in Hunan.</title>
        <authorList>
            <person name="Li X."/>
        </authorList>
    </citation>
    <scope>NUCLEOTIDE SEQUENCE [LARGE SCALE GENOMIC DNA]</scope>
    <source>
        <strain evidence="2 3">NGMCC 1.201697</strain>
    </source>
</reference>
<evidence type="ECO:0000313" key="3">
    <source>
        <dbReference type="Proteomes" id="UP001609376"/>
    </source>
</evidence>
<dbReference type="PANTHER" id="PTHR37844:SF2">
    <property type="entry name" value="SER_THR PROTEIN PHOSPHATASE SUPERFAMILY (AFU_ORTHOLOGUE AFUA_1G14840)"/>
    <property type="match status" value="1"/>
</dbReference>
<organism evidence="2 3">
    <name type="scientific">Paracoccus broussonetiae subsp. drimophilus</name>
    <dbReference type="NCBI Taxonomy" id="3373869"/>
    <lineage>
        <taxon>Bacteria</taxon>
        <taxon>Pseudomonadati</taxon>
        <taxon>Pseudomonadota</taxon>
        <taxon>Alphaproteobacteria</taxon>
        <taxon>Rhodobacterales</taxon>
        <taxon>Paracoccaceae</taxon>
        <taxon>Paracoccus</taxon>
        <taxon>Paracoccus broussonetiae</taxon>
    </lineage>
</organism>
<comment type="caution">
    <text evidence="2">The sequence shown here is derived from an EMBL/GenBank/DDBJ whole genome shotgun (WGS) entry which is preliminary data.</text>
</comment>
<dbReference type="Gene3D" id="3.60.21.10">
    <property type="match status" value="2"/>
</dbReference>
<proteinExistence type="predicted"/>